<feature type="compositionally biased region" description="Gly residues" evidence="4">
    <location>
        <begin position="555"/>
        <end position="577"/>
    </location>
</feature>
<feature type="domain" description="Peptidase M16 N-terminal" evidence="5">
    <location>
        <begin position="45"/>
        <end position="185"/>
    </location>
</feature>
<dbReference type="KEGG" id="tsph:KIH39_13310"/>
<dbReference type="InterPro" id="IPR001431">
    <property type="entry name" value="Pept_M16_Zn_BS"/>
</dbReference>
<protein>
    <submittedName>
        <fullName evidence="7">Insulinase family protein</fullName>
    </submittedName>
</protein>
<organism evidence="7 8">
    <name type="scientific">Telmatocola sphagniphila</name>
    <dbReference type="NCBI Taxonomy" id="1123043"/>
    <lineage>
        <taxon>Bacteria</taxon>
        <taxon>Pseudomonadati</taxon>
        <taxon>Planctomycetota</taxon>
        <taxon>Planctomycetia</taxon>
        <taxon>Gemmatales</taxon>
        <taxon>Gemmataceae</taxon>
    </lineage>
</organism>
<dbReference type="InterPro" id="IPR011765">
    <property type="entry name" value="Pept_M16_N"/>
</dbReference>
<name>A0A8E6BBN0_9BACT</name>
<dbReference type="EMBL" id="CP074694">
    <property type="protein sequence ID" value="QVL34914.1"/>
    <property type="molecule type" value="Genomic_DNA"/>
</dbReference>
<dbReference type="AlphaFoldDB" id="A0A8E6BBN0"/>
<dbReference type="GO" id="GO:0006508">
    <property type="term" value="P:proteolysis"/>
    <property type="evidence" value="ECO:0007669"/>
    <property type="project" value="InterPro"/>
</dbReference>
<dbReference type="PANTHER" id="PTHR11851">
    <property type="entry name" value="METALLOPROTEASE"/>
    <property type="match status" value="1"/>
</dbReference>
<evidence type="ECO:0000313" key="8">
    <source>
        <dbReference type="Proteomes" id="UP000676194"/>
    </source>
</evidence>
<dbReference type="GO" id="GO:0046872">
    <property type="term" value="F:metal ion binding"/>
    <property type="evidence" value="ECO:0007669"/>
    <property type="project" value="InterPro"/>
</dbReference>
<dbReference type="PANTHER" id="PTHR11851:SF49">
    <property type="entry name" value="MITOCHONDRIAL-PROCESSING PEPTIDASE SUBUNIT ALPHA"/>
    <property type="match status" value="1"/>
</dbReference>
<dbReference type="Pfam" id="PF05193">
    <property type="entry name" value="Peptidase_M16_C"/>
    <property type="match status" value="2"/>
</dbReference>
<sequence length="918" mass="101156">MTALLVAILFSQPISAQDAPQKMASVEGVTEYKLSNGARVLLYPENSRPNITINMTVLVGSRHEGYGETGMAHLLEHMVFKGTPTFRNVPKAIQDHGANFNGTTNEDRTNYFETMPASDENLEFGIQLESDRLVNSFVRREDLISEMTVVRNEFERGENNPGGILNQKIHAAAYEWHNYGKSTIGNRSDIERVPIENLQAFYKKFYQPDNVVLIITGKFEEANALALVQKYLGSIPKPKRVLSDTYTEEPAQDGERSVTLRRVGTVGSVGIAYHMPAASHADWAPLNLLGNIISQQPNGRLYKALVESKKSSGVFANASNMHDPGLFMVAAQAEPAKLDDVRDTLIQVMENLGKEAFTSDEVERAKVRVKRGDERRFTDAVAMSQSLSSASALGDWRLLFIQRDRLAAVTAEDVNRVAKAYFQRQNRTVGVYIPQDKPNRISVPASPNLKDVVKDYKGGAVTEAGEVFDPTPENLDTRTKIVELDGLKVGMLAKKNRGESVSLVLTLHYGNEESLRPFVGAAGMLPNMMMAGTKKHDRESLREELDRLGIRISAGMGGGGGRRPGGGRGGAGPGGTPGQLTFSVEAKKSTLPQAITLLGEILREPSFPDEEFDTMKRRGILMQQNNRTDPAALAGNKLQRAMSPYPPDDIRYVPTMDEAIKRLEDTTLDQIQTLYKTQIGAGHGELGIVGDFDPEKTLTQIKEILKDWKSEVPVRRIERTAPKNMMANHEDIVTPDKANAVFMAGLAFPMKEGDPDYAAMRIGNYMFGGGTLSSRLGNRIRQKEGLSYGVTSSLNANPRDNAASFTINAITNPANIQKVEKAVEEELTEFLKNGPSQSELSDAQRAYLESQKASRTSDAGIASQITTNLQLGRSFSHISEMEKKINNLSPDEVRAAFLRHIDPKKIVIIRAGDFKDQK</sequence>
<gene>
    <name evidence="7" type="ORF">KIH39_13310</name>
</gene>
<dbReference type="Proteomes" id="UP000676194">
    <property type="component" value="Chromosome"/>
</dbReference>
<dbReference type="InterPro" id="IPR007863">
    <property type="entry name" value="Peptidase_M16_C"/>
</dbReference>
<evidence type="ECO:0000259" key="6">
    <source>
        <dbReference type="Pfam" id="PF05193"/>
    </source>
</evidence>
<accession>A0A8E6BBN0</accession>
<dbReference type="SUPFAM" id="SSF63411">
    <property type="entry name" value="LuxS/MPP-like metallohydrolase"/>
    <property type="match status" value="4"/>
</dbReference>
<feature type="region of interest" description="Disordered" evidence="4">
    <location>
        <begin position="552"/>
        <end position="579"/>
    </location>
</feature>
<evidence type="ECO:0000256" key="4">
    <source>
        <dbReference type="SAM" id="MobiDB-lite"/>
    </source>
</evidence>
<dbReference type="Gene3D" id="3.30.830.10">
    <property type="entry name" value="Metalloenzyme, LuxS/M16 peptidase-like"/>
    <property type="match status" value="4"/>
</dbReference>
<proteinExistence type="inferred from homology"/>
<feature type="domain" description="Peptidase M16 C-terminal" evidence="6">
    <location>
        <begin position="667"/>
        <end position="846"/>
    </location>
</feature>
<comment type="cofactor">
    <cofactor evidence="1">
        <name>Zn(2+)</name>
        <dbReference type="ChEBI" id="CHEBI:29105"/>
    </cofactor>
</comment>
<dbReference type="InterPro" id="IPR050361">
    <property type="entry name" value="MPP/UQCRC_Complex"/>
</dbReference>
<keyword evidence="8" id="KW-1185">Reference proteome</keyword>
<dbReference type="InterPro" id="IPR011249">
    <property type="entry name" value="Metalloenz_LuxS/M16"/>
</dbReference>
<dbReference type="PROSITE" id="PS00143">
    <property type="entry name" value="INSULINASE"/>
    <property type="match status" value="1"/>
</dbReference>
<dbReference type="GO" id="GO:0004222">
    <property type="term" value="F:metalloendopeptidase activity"/>
    <property type="evidence" value="ECO:0007669"/>
    <property type="project" value="InterPro"/>
</dbReference>
<reference evidence="7" key="1">
    <citation type="submission" date="2021-05" db="EMBL/GenBank/DDBJ databases">
        <title>Complete genome sequence of the cellulolytic planctomycete Telmatocola sphagniphila SP2T and characterization of the first cellulase from planctomycetes.</title>
        <authorList>
            <person name="Rakitin A.L."/>
            <person name="Beletsky A.V."/>
            <person name="Naumoff D.G."/>
            <person name="Kulichevskaya I.S."/>
            <person name="Mardanov A.V."/>
            <person name="Ravin N.V."/>
            <person name="Dedysh S.N."/>
        </authorList>
    </citation>
    <scope>NUCLEOTIDE SEQUENCE</scope>
    <source>
        <strain evidence="7">SP2T</strain>
    </source>
</reference>
<evidence type="ECO:0000256" key="3">
    <source>
        <dbReference type="RuleBase" id="RU004447"/>
    </source>
</evidence>
<feature type="domain" description="Peptidase M16 C-terminal" evidence="6">
    <location>
        <begin position="195"/>
        <end position="366"/>
    </location>
</feature>
<evidence type="ECO:0000259" key="5">
    <source>
        <dbReference type="Pfam" id="PF00675"/>
    </source>
</evidence>
<evidence type="ECO:0000256" key="2">
    <source>
        <dbReference type="ARBA" id="ARBA00007261"/>
    </source>
</evidence>
<evidence type="ECO:0000313" key="7">
    <source>
        <dbReference type="EMBL" id="QVL34914.1"/>
    </source>
</evidence>
<evidence type="ECO:0000256" key="1">
    <source>
        <dbReference type="ARBA" id="ARBA00001947"/>
    </source>
</evidence>
<dbReference type="Pfam" id="PF00675">
    <property type="entry name" value="Peptidase_M16"/>
    <property type="match status" value="1"/>
</dbReference>
<comment type="similarity">
    <text evidence="2 3">Belongs to the peptidase M16 family.</text>
</comment>